<feature type="transmembrane region" description="Helical" evidence="9">
    <location>
        <begin position="45"/>
        <end position="63"/>
    </location>
</feature>
<sequence>MQSVREWLSDWVKRVLPNSQAVSFAILLIVGFVLVISLGQMLMPVFAAGVIAYLLEGIVALGVRKKLPRLAAVIIVYVLFLAFLLFLFVALLPLLYQQTVQLIDQLPTWMNRGQMLVMQLPEQYPNFITEEQIYELTAVVRRELLAWGQSMLTYSYASLVSVITLIVYLILVPLLVFFFLKDKDYILGWFSQYMPRDRNLSTRVWREVDIQIGNYVRGKVFEVTVLLAVSYVTFSLMGLNYSLLLAVLMGLSVIIPYVGATLVTFPVMIVAFFQWGLTDDFWYLLLAYGIIQALDGVVLVPLLFSEVVNLHPVAIIVAILFFGGFWGFWGVFFAIPLATLVKAVLAAWPRLGEDNLPPQDTAPAQLAKPSKSLSLGSEEV</sequence>
<dbReference type="GO" id="GO:0005886">
    <property type="term" value="C:plasma membrane"/>
    <property type="evidence" value="ECO:0007669"/>
    <property type="project" value="UniProtKB-SubCell"/>
</dbReference>
<dbReference type="EMBL" id="AP017928">
    <property type="protein sequence ID" value="BBA33628.1"/>
    <property type="molecule type" value="Genomic_DNA"/>
</dbReference>
<evidence type="ECO:0000256" key="9">
    <source>
        <dbReference type="SAM" id="Phobius"/>
    </source>
</evidence>
<evidence type="ECO:0000256" key="6">
    <source>
        <dbReference type="ARBA" id="ARBA00022989"/>
    </source>
</evidence>
<dbReference type="KEGG" id="mmai:sS8_1671"/>
<reference evidence="10 11" key="1">
    <citation type="submission" date="2016-12" db="EMBL/GenBank/DDBJ databases">
        <title>Genome sequencing of Methylocaldum marinum.</title>
        <authorList>
            <person name="Takeuchi M."/>
            <person name="Kamagata Y."/>
            <person name="Hiraoka S."/>
            <person name="Oshima K."/>
            <person name="Hattori M."/>
            <person name="Iwasaki W."/>
        </authorList>
    </citation>
    <scope>NUCLEOTIDE SEQUENCE [LARGE SCALE GENOMIC DNA]</scope>
    <source>
        <strain evidence="10 11">S8</strain>
    </source>
</reference>
<organism evidence="10 11">
    <name type="scientific">Methylocaldum marinum</name>
    <dbReference type="NCBI Taxonomy" id="1432792"/>
    <lineage>
        <taxon>Bacteria</taxon>
        <taxon>Pseudomonadati</taxon>
        <taxon>Pseudomonadota</taxon>
        <taxon>Gammaproteobacteria</taxon>
        <taxon>Methylococcales</taxon>
        <taxon>Methylococcaceae</taxon>
        <taxon>Methylocaldum</taxon>
    </lineage>
</organism>
<evidence type="ECO:0000256" key="2">
    <source>
        <dbReference type="ARBA" id="ARBA00009773"/>
    </source>
</evidence>
<evidence type="ECO:0000313" key="10">
    <source>
        <dbReference type="EMBL" id="BBA33628.1"/>
    </source>
</evidence>
<dbReference type="Proteomes" id="UP000266313">
    <property type="component" value="Chromosome"/>
</dbReference>
<name>A0A250KPV0_9GAMM</name>
<feature type="transmembrane region" description="Helical" evidence="9">
    <location>
        <begin position="310"/>
        <end position="335"/>
    </location>
</feature>
<feature type="transmembrane region" description="Helical" evidence="9">
    <location>
        <begin position="21"/>
        <end position="39"/>
    </location>
</feature>
<dbReference type="OrthoDB" id="5562213at2"/>
<feature type="transmembrane region" description="Helical" evidence="9">
    <location>
        <begin position="282"/>
        <end position="304"/>
    </location>
</feature>
<keyword evidence="3" id="KW-0813">Transport</keyword>
<keyword evidence="5 9" id="KW-0812">Transmembrane</keyword>
<evidence type="ECO:0000313" key="11">
    <source>
        <dbReference type="Proteomes" id="UP000266313"/>
    </source>
</evidence>
<evidence type="ECO:0000256" key="1">
    <source>
        <dbReference type="ARBA" id="ARBA00004651"/>
    </source>
</evidence>
<dbReference type="GO" id="GO:0055085">
    <property type="term" value="P:transmembrane transport"/>
    <property type="evidence" value="ECO:0007669"/>
    <property type="project" value="TreeGrafter"/>
</dbReference>
<dbReference type="PANTHER" id="PTHR21716:SF53">
    <property type="entry name" value="PERMEASE PERM-RELATED"/>
    <property type="match status" value="1"/>
</dbReference>
<evidence type="ECO:0000256" key="8">
    <source>
        <dbReference type="SAM" id="MobiDB-lite"/>
    </source>
</evidence>
<keyword evidence="4" id="KW-1003">Cell membrane</keyword>
<keyword evidence="11" id="KW-1185">Reference proteome</keyword>
<comment type="subcellular location">
    <subcellularLocation>
        <location evidence="1">Cell membrane</location>
        <topology evidence="1">Multi-pass membrane protein</topology>
    </subcellularLocation>
</comment>
<dbReference type="AlphaFoldDB" id="A0A250KPV0"/>
<dbReference type="InterPro" id="IPR002549">
    <property type="entry name" value="AI-2E-like"/>
</dbReference>
<feature type="compositionally biased region" description="Polar residues" evidence="8">
    <location>
        <begin position="371"/>
        <end position="380"/>
    </location>
</feature>
<keyword evidence="7 9" id="KW-0472">Membrane</keyword>
<feature type="transmembrane region" description="Helical" evidence="9">
    <location>
        <begin position="154"/>
        <end position="180"/>
    </location>
</feature>
<dbReference type="PANTHER" id="PTHR21716">
    <property type="entry name" value="TRANSMEMBRANE PROTEIN"/>
    <property type="match status" value="1"/>
</dbReference>
<feature type="transmembrane region" description="Helical" evidence="9">
    <location>
        <begin position="254"/>
        <end position="275"/>
    </location>
</feature>
<accession>A0A250KPV0</accession>
<evidence type="ECO:0000256" key="7">
    <source>
        <dbReference type="ARBA" id="ARBA00023136"/>
    </source>
</evidence>
<evidence type="ECO:0000256" key="3">
    <source>
        <dbReference type="ARBA" id="ARBA00022448"/>
    </source>
</evidence>
<feature type="transmembrane region" description="Helical" evidence="9">
    <location>
        <begin position="225"/>
        <end position="248"/>
    </location>
</feature>
<gene>
    <name evidence="10" type="ORF">sS8_1671</name>
</gene>
<keyword evidence="6 9" id="KW-1133">Transmembrane helix</keyword>
<comment type="similarity">
    <text evidence="2">Belongs to the autoinducer-2 exporter (AI-2E) (TC 2.A.86) family.</text>
</comment>
<dbReference type="Pfam" id="PF01594">
    <property type="entry name" value="AI-2E_transport"/>
    <property type="match status" value="1"/>
</dbReference>
<dbReference type="RefSeq" id="WP_119629218.1">
    <property type="nucleotide sequence ID" value="NZ_AP017928.1"/>
</dbReference>
<feature type="region of interest" description="Disordered" evidence="8">
    <location>
        <begin position="356"/>
        <end position="380"/>
    </location>
</feature>
<evidence type="ECO:0000256" key="5">
    <source>
        <dbReference type="ARBA" id="ARBA00022692"/>
    </source>
</evidence>
<evidence type="ECO:0000256" key="4">
    <source>
        <dbReference type="ARBA" id="ARBA00022475"/>
    </source>
</evidence>
<feature type="transmembrane region" description="Helical" evidence="9">
    <location>
        <begin position="70"/>
        <end position="96"/>
    </location>
</feature>
<proteinExistence type="inferred from homology"/>
<protein>
    <submittedName>
        <fullName evidence="10">Permease</fullName>
    </submittedName>
</protein>